<accession>A0A9P5Y0D0</accession>
<dbReference type="PANTHER" id="PTHR42973:SF39">
    <property type="entry name" value="FAD-BINDING PCMH-TYPE DOMAIN-CONTAINING PROTEIN"/>
    <property type="match status" value="1"/>
</dbReference>
<dbReference type="OrthoDB" id="407275at2759"/>
<feature type="domain" description="FAD-binding PCMH-type" evidence="6">
    <location>
        <begin position="115"/>
        <end position="287"/>
    </location>
</feature>
<organism evidence="7 8">
    <name type="scientific">Collybia nuda</name>
    <dbReference type="NCBI Taxonomy" id="64659"/>
    <lineage>
        <taxon>Eukaryota</taxon>
        <taxon>Fungi</taxon>
        <taxon>Dikarya</taxon>
        <taxon>Basidiomycota</taxon>
        <taxon>Agaricomycotina</taxon>
        <taxon>Agaricomycetes</taxon>
        <taxon>Agaricomycetidae</taxon>
        <taxon>Agaricales</taxon>
        <taxon>Tricholomatineae</taxon>
        <taxon>Clitocybaceae</taxon>
        <taxon>Collybia</taxon>
    </lineage>
</organism>
<keyword evidence="8" id="KW-1185">Reference proteome</keyword>
<dbReference type="EMBL" id="MU150305">
    <property type="protein sequence ID" value="KAF9460050.1"/>
    <property type="molecule type" value="Genomic_DNA"/>
</dbReference>
<dbReference type="Proteomes" id="UP000807353">
    <property type="component" value="Unassembled WGS sequence"/>
</dbReference>
<evidence type="ECO:0000313" key="8">
    <source>
        <dbReference type="Proteomes" id="UP000807353"/>
    </source>
</evidence>
<dbReference type="InterPro" id="IPR016169">
    <property type="entry name" value="FAD-bd_PCMH_sub2"/>
</dbReference>
<name>A0A9P5Y0D0_9AGAR</name>
<dbReference type="AlphaFoldDB" id="A0A9P5Y0D0"/>
<evidence type="ECO:0000256" key="3">
    <source>
        <dbReference type="ARBA" id="ARBA00022630"/>
    </source>
</evidence>
<protein>
    <submittedName>
        <fullName evidence="7">Glucooligosaccharide oxidase</fullName>
    </submittedName>
</protein>
<dbReference type="PANTHER" id="PTHR42973">
    <property type="entry name" value="BINDING OXIDOREDUCTASE, PUTATIVE (AFU_ORTHOLOGUE AFUA_1G17690)-RELATED"/>
    <property type="match status" value="1"/>
</dbReference>
<keyword evidence="4" id="KW-0274">FAD</keyword>
<dbReference type="Pfam" id="PF01565">
    <property type="entry name" value="FAD_binding_4"/>
    <property type="match status" value="1"/>
</dbReference>
<dbReference type="PROSITE" id="PS51387">
    <property type="entry name" value="FAD_PCMH"/>
    <property type="match status" value="1"/>
</dbReference>
<dbReference type="InterPro" id="IPR016166">
    <property type="entry name" value="FAD-bd_PCMH"/>
</dbReference>
<comment type="similarity">
    <text evidence="2">Belongs to the oxygen-dependent FAD-linked oxidoreductase family.</text>
</comment>
<reference evidence="7" key="1">
    <citation type="submission" date="2020-11" db="EMBL/GenBank/DDBJ databases">
        <authorList>
            <consortium name="DOE Joint Genome Institute"/>
            <person name="Ahrendt S."/>
            <person name="Riley R."/>
            <person name="Andreopoulos W."/>
            <person name="Labutti K."/>
            <person name="Pangilinan J."/>
            <person name="Ruiz-Duenas F.J."/>
            <person name="Barrasa J.M."/>
            <person name="Sanchez-Garcia M."/>
            <person name="Camarero S."/>
            <person name="Miyauchi S."/>
            <person name="Serrano A."/>
            <person name="Linde D."/>
            <person name="Babiker R."/>
            <person name="Drula E."/>
            <person name="Ayuso-Fernandez I."/>
            <person name="Pacheco R."/>
            <person name="Padilla G."/>
            <person name="Ferreira P."/>
            <person name="Barriuso J."/>
            <person name="Kellner H."/>
            <person name="Castanera R."/>
            <person name="Alfaro M."/>
            <person name="Ramirez L."/>
            <person name="Pisabarro A.G."/>
            <person name="Kuo A."/>
            <person name="Tritt A."/>
            <person name="Lipzen A."/>
            <person name="He G."/>
            <person name="Yan M."/>
            <person name="Ng V."/>
            <person name="Cullen D."/>
            <person name="Martin F."/>
            <person name="Rosso M.-N."/>
            <person name="Henrissat B."/>
            <person name="Hibbett D."/>
            <person name="Martinez A.T."/>
            <person name="Grigoriev I.V."/>
        </authorList>
    </citation>
    <scope>NUCLEOTIDE SEQUENCE</scope>
    <source>
        <strain evidence="7">CBS 247.69</strain>
    </source>
</reference>
<dbReference type="InterPro" id="IPR036318">
    <property type="entry name" value="FAD-bd_PCMH-like_sf"/>
</dbReference>
<dbReference type="Pfam" id="PF08031">
    <property type="entry name" value="BBE"/>
    <property type="match status" value="1"/>
</dbReference>
<evidence type="ECO:0000256" key="1">
    <source>
        <dbReference type="ARBA" id="ARBA00001974"/>
    </source>
</evidence>
<dbReference type="InterPro" id="IPR006094">
    <property type="entry name" value="Oxid_FAD_bind_N"/>
</dbReference>
<dbReference type="GO" id="GO:0071949">
    <property type="term" value="F:FAD binding"/>
    <property type="evidence" value="ECO:0007669"/>
    <property type="project" value="InterPro"/>
</dbReference>
<sequence length="556" mass="60219">MWQVQAVTGSHLFDPGHSTPQVYQSISRMAVFVEGAARSIIIREWHISIYSKVFMSHLPIIREAMLVLQSLFLALLCTLAFGADLRGDLVAAGIRAVFPGDPDYVAASTVYNLRYDFKPAVITFPTTPKDVSTVLKISSALNMKASARSGGHSYIANSAGGKDGVVIIDMKHFDTITVNSSKQTVTLGSGNRLGDIALALSKHGRAMPHGNCPYIGIGGHAAYGGFGFTSRMWGLTLDNIVTMEVVLANGKIITVNDHQHSDLFWGMRGSGGSFGITTSMEIKTFPLPPSAVAFQYIWTLDAPAVAKGIGALESYAQTDIPPEIDVWIIFQNGPPKGSVVFHTVGIWYGPPDGLNATIAPFLENMPEGPEVIINPGTFIESLELVGPGPLDTHIQPEVPSTFYAKSLMTPQSAPMSLEARMAFANSIANEGSDTEIDWVLEFELYGGQNSALNAVPVDATAFAHRSSTFTIQLLGLAPGGVPPFPDSGIAFLDNLVDAIVSNNPPDWDYGAYPNYVDDRLPDWQKRYYGAHYPRLQALKRKYDPEDIFSFPTAVEE</sequence>
<proteinExistence type="inferred from homology"/>
<evidence type="ECO:0000259" key="6">
    <source>
        <dbReference type="PROSITE" id="PS51387"/>
    </source>
</evidence>
<dbReference type="GO" id="GO:0016491">
    <property type="term" value="F:oxidoreductase activity"/>
    <property type="evidence" value="ECO:0007669"/>
    <property type="project" value="UniProtKB-KW"/>
</dbReference>
<dbReference type="Gene3D" id="3.40.462.20">
    <property type="match status" value="1"/>
</dbReference>
<dbReference type="Gene3D" id="3.30.465.10">
    <property type="match status" value="1"/>
</dbReference>
<comment type="caution">
    <text evidence="7">The sequence shown here is derived from an EMBL/GenBank/DDBJ whole genome shotgun (WGS) entry which is preliminary data.</text>
</comment>
<dbReference type="InterPro" id="IPR012951">
    <property type="entry name" value="BBE"/>
</dbReference>
<dbReference type="InterPro" id="IPR050416">
    <property type="entry name" value="FAD-linked_Oxidoreductase"/>
</dbReference>
<evidence type="ECO:0000256" key="4">
    <source>
        <dbReference type="ARBA" id="ARBA00022827"/>
    </source>
</evidence>
<evidence type="ECO:0000313" key="7">
    <source>
        <dbReference type="EMBL" id="KAF9460050.1"/>
    </source>
</evidence>
<keyword evidence="5" id="KW-0560">Oxidoreductase</keyword>
<gene>
    <name evidence="7" type="ORF">BDZ94DRAFT_1311826</name>
</gene>
<keyword evidence="3" id="KW-0285">Flavoprotein</keyword>
<dbReference type="SUPFAM" id="SSF56176">
    <property type="entry name" value="FAD-binding/transporter-associated domain-like"/>
    <property type="match status" value="1"/>
</dbReference>
<comment type="cofactor">
    <cofactor evidence="1">
        <name>FAD</name>
        <dbReference type="ChEBI" id="CHEBI:57692"/>
    </cofactor>
</comment>
<evidence type="ECO:0000256" key="2">
    <source>
        <dbReference type="ARBA" id="ARBA00005466"/>
    </source>
</evidence>
<evidence type="ECO:0000256" key="5">
    <source>
        <dbReference type="ARBA" id="ARBA00023002"/>
    </source>
</evidence>